<keyword evidence="10" id="KW-0862">Zinc</keyword>
<dbReference type="InterPro" id="IPR011765">
    <property type="entry name" value="Pept_M16_N"/>
</dbReference>
<evidence type="ECO:0000256" key="7">
    <source>
        <dbReference type="ARBA" id="ARBA00022723"/>
    </source>
</evidence>
<dbReference type="FunFam" id="3.30.830.10:FF:000036">
    <property type="entry name" value="Putative zinc metalloprotease"/>
    <property type="match status" value="1"/>
</dbReference>
<feature type="domain" description="TFIIS-type" evidence="25">
    <location>
        <begin position="738"/>
        <end position="778"/>
    </location>
</feature>
<dbReference type="GO" id="GO:0016874">
    <property type="term" value="F:ligase activity"/>
    <property type="evidence" value="ECO:0007669"/>
    <property type="project" value="UniProtKB-KW"/>
</dbReference>
<dbReference type="Pfam" id="PF00501">
    <property type="entry name" value="AMP-binding"/>
    <property type="match status" value="1"/>
</dbReference>
<evidence type="ECO:0000256" key="12">
    <source>
        <dbReference type="ARBA" id="ARBA00022989"/>
    </source>
</evidence>
<comment type="function">
    <text evidence="17">Core component of RNA polymerase I (Pol I), a DNA-dependent RNA polymerase which synthesizes ribosomal RNA precursors using the four ribonucleoside triphosphates as substrates. Can mediate Pol I proofreading of the nascent RNA transcript. Anchors into the Pol I active site to monitor transcription fidelity and cleave mis-incorporated 5'-ribonucleotides.</text>
</comment>
<dbReference type="InterPro" id="IPR042099">
    <property type="entry name" value="ANL_N_sf"/>
</dbReference>
<dbReference type="SUPFAM" id="SSF56801">
    <property type="entry name" value="Acetyl-CoA synthetase-like"/>
    <property type="match status" value="1"/>
</dbReference>
<gene>
    <name evidence="26" type="ORF">TTEB3V08_LOCUS3233</name>
</gene>
<evidence type="ECO:0000256" key="4">
    <source>
        <dbReference type="ARBA" id="ARBA00022475"/>
    </source>
</evidence>
<name>A0A7R9FKW8_9NEOP</name>
<evidence type="ECO:0000256" key="15">
    <source>
        <dbReference type="ARBA" id="ARBA00023140"/>
    </source>
</evidence>
<keyword evidence="3" id="KW-0813">Transport</keyword>
<dbReference type="Pfam" id="PF00675">
    <property type="entry name" value="Peptidase_M16"/>
    <property type="match status" value="1"/>
</dbReference>
<evidence type="ECO:0000256" key="14">
    <source>
        <dbReference type="ARBA" id="ARBA00023136"/>
    </source>
</evidence>
<dbReference type="InterPro" id="IPR006598">
    <property type="entry name" value="CAP10"/>
</dbReference>
<evidence type="ECO:0000256" key="22">
    <source>
        <dbReference type="ARBA" id="ARBA00078285"/>
    </source>
</evidence>
<feature type="transmembrane region" description="Helical" evidence="24">
    <location>
        <begin position="1862"/>
        <end position="1886"/>
    </location>
</feature>
<evidence type="ECO:0000259" key="25">
    <source>
        <dbReference type="PROSITE" id="PS51133"/>
    </source>
</evidence>
<keyword evidence="4" id="KW-1003">Cell membrane</keyword>
<evidence type="ECO:0000256" key="21">
    <source>
        <dbReference type="ARBA" id="ARBA00068795"/>
    </source>
</evidence>
<dbReference type="InterPro" id="IPR020845">
    <property type="entry name" value="AMP-binding_CS"/>
</dbReference>
<comment type="similarity">
    <text evidence="2">Belongs to the ATP-dependent AMP-binding enzyme family.</text>
</comment>
<keyword evidence="7" id="KW-0479">Metal-binding</keyword>
<dbReference type="InterPro" id="IPR011249">
    <property type="entry name" value="Metalloenz_LuxS/M16"/>
</dbReference>
<dbReference type="PANTHER" id="PTHR43016">
    <property type="entry name" value="PRESEQUENCE PROTEASE"/>
    <property type="match status" value="1"/>
</dbReference>
<evidence type="ECO:0000256" key="2">
    <source>
        <dbReference type="ARBA" id="ARBA00006432"/>
    </source>
</evidence>
<keyword evidence="6 24" id="KW-0812">Transmembrane</keyword>
<evidence type="ECO:0000256" key="5">
    <source>
        <dbReference type="ARBA" id="ARBA00022598"/>
    </source>
</evidence>
<keyword evidence="14 24" id="KW-0472">Membrane</keyword>
<dbReference type="Pfam" id="PF01096">
    <property type="entry name" value="Zn_ribbon_TFIIS"/>
    <property type="match status" value="1"/>
</dbReference>
<dbReference type="GO" id="GO:0006869">
    <property type="term" value="P:lipid transport"/>
    <property type="evidence" value="ECO:0007669"/>
    <property type="project" value="UniProtKB-KW"/>
</dbReference>
<dbReference type="GO" id="GO:0005778">
    <property type="term" value="C:peroxisomal membrane"/>
    <property type="evidence" value="ECO:0007669"/>
    <property type="project" value="UniProtKB-SubCell"/>
</dbReference>
<evidence type="ECO:0000256" key="6">
    <source>
        <dbReference type="ARBA" id="ARBA00022692"/>
    </source>
</evidence>
<dbReference type="GO" id="GO:0006351">
    <property type="term" value="P:DNA-templated transcription"/>
    <property type="evidence" value="ECO:0007669"/>
    <property type="project" value="InterPro"/>
</dbReference>
<sequence length="2619" mass="296141">MAAQNSNVLEVFIHAWHCSSSLYFLSQAALEQVQRKLAPRLCDRLRCNRSGVTLLLVSLSQTALDQVQSNLAPRLCDRLRCNRSGATLFLYALDIFWSSRTVERKWIRCVLVTALRSETDDEDKFEEGEEEDTEEDIIYQELESLEEMDIPEEAVEDPGPSESKRMKVSFSRGVKEILNMKLSILLDRYCGGILPLLGEKGGVTCYTCKQFSVVVFITCDTCPSQSDETVSKHMYSKQFNSPHPNLIAIHEAVAAYEPCSSANCSCHADVIAQDLAVFTDGITRQMVQDAQDKGIKYQIVNHRLYRDKECMFPARCAGVEHFLLALLPKLPDTEFVLNPRDWPQVARHSKLLPIFSFSKTKDYLDIMYPAWSFWEGGPAIKLYPRGIGRWDLHRESLSKEASKWPWERKITKAFFRGSRTSGERDALVRLSREENHLVDAQYTKNQAWKSEADTLGAPPAEEVSLEHHCKYRYLFNYRGVAASFRLKHLFLCGSLVFHVGDEWLEFFYPMLRPWVHYVPVKSSITSHELRELLQFATDYDSEMKDIATRGQHVIHNHLRLDDVMCYWRVLLETYTRLLKFQVRQDSTLIEVKGSPSNGVESRYLPDFDPIALASVVLICDVIDLGAGEKGKSCGCQVKLQAAERLLLPERYYVQLINAEHEEQTKRIVVESELHHRKAERAYAALKEDTLLIIMPHLTVVVFGEMRTHYVINFNSSSQVKSKKRHSRGKQEEPEGPVVERRCQHCNNDKMSYATLQLRSADEGQTVFYTCTKCKLDRTASRSPEIVFYQMSEATEAHDDDGLPHTLEHLIFLGSESYPFKGVLDLLANRCLASGTNAWTDTDHTCYTMTTAGSEGFLSLMPIYIDHILYPTLTDHGFLTEVHHVTGEGEDAGVVYCEMQGRENTGESLSYLALLRAMYPGHCGYKSETGGVMKNLRESCNNTKVREYHKKFYRPENLTLIVTGQVKPEEVFRALQTVEDKIVLKGARDAFTRPWQSPVPPLLDSLDLEVPYPCDEEDHGMVYVGWRGPSATKELYRMVACSILLKYLTDTAVSPLQRDFVEVEDPFSSKVCYSLTENSQSMLYLMFENVPQDKLGLVKTRLTKLLESLTDRTELLNMTRMRSVIHRHILETLSHLENSPHESVAFIAIGDLLFGTSKEDFNHRLNQVEDLRLLQKEPEEFWVSLLNQYLFNHRLNQVEDLRLLEKEPEEFWVSLLNQYLVEAPSVVVRGVPSTKEQQEMTDREKKRVEEQRAKLGEDGLKEKARLLQEAMAQNEKPPPKHMLTSVPIPSISSINFHPLKFYTAESPEQHPRFHLPQAPVYMQLDHLHTNFVYLLMGSEDPCAALVSRSNGVSVNPPLGGGGNVAMKFVATMFVLMNTSGVSTTLRPYLPLFLESLLELPILRGDTLVPYEQVVAQLETDTIAVSASIGLENTSRFHCGAFSHTAVLMLQLEPAKYSRCVTWIRELLYQTQFTVERLRILAAKIANDVAQVKRKGNKVVTDLMKGLVYNQGEDKVLQELEEVRAVLTQPANIVVHLAADVDKLPGDPADPWAQMLPSGVNPKRIKLAVTPDWALLTPPCEQKNGSCVVGLGCIESSFLCQTTGCLQDFSDPDLAPLLVFLQYLTQLEGPMWRQIRGQGLSYGYSIVPRPNEGLLYLALYRSTNCVGAYKEARNILECQLSPGAQWEVSLFESARSSLIFEVIEREKNVGDMVTQSLLSYFKAVEHDYNRRLVQLIAGVTVEDLKRVGPQYVARLFDPIHSQTTVVCHPSKVDEIAAGFKELGRELSVYPSLEDSLLSHCAAAVLVGRDNMCNGNETVNKVKKEHADAELATMVCDTRTPVRRSVVRATVIAAKVTLVVVCAGLVWFFMGWLFLIQLLLVALVAYLAAGRGFKWFYVAFRTLPRDVRALYSYLGLLWQVRSYQRKNLTVAEIFRQNVAKHPNKECFIFEDTEWTFSQVEEYSNKVANVFRNHGYRKGDVVALMMENRPEFVCLWLGLSKLGVIVPLINYNLRQHPLIHSITVARSQALIFGSELLSDIRDVSGSLHNNLALYCWSPDKINQSTLHEVKNLSEILVDASTTPPVLTDTLGYHDRLMYIYTSGTTGLPKAAVITNSRFVFVSAGIGRVLGFRSSDRVYTPLPLYHTAGGAMAVGQALIAGSCVVIRRRFSASAYFTDVCKYKCTVAQYIGEMCRYILAVPPRPEDTDHKLRLVFGNGLRPQIWSEFTKRFNIPRVGEFYGATEGNANIGECAQYLVEPSYHDLFRPPFPFPLILAPMKHMVLLPPHRPLPQLPLAPLPPFSHRPLPQLPLAPLPPFSHRTLPQLPLAPLPPSSHRPLPQLLNLNVDNKVGAIGFVSRIIPSVYPISIIRVDPNTGEPIRDSKGLCIVCKPGEPGVFIGKIQPNNPTRAFLGYVDEKESLKKIVHDVFQMGDSAFLRTNIVFVDMCVSIHLNVTGDILESDELGYLYFKDRTGDTFRWKGENVSTSEVEAVISNVANYRDTVVYGVECSGEYLRDIVVYGIQVQGMEGRAGMAAILDPDESLNLRSLAESIRKCLPSYARPLFVRALQRVDMTGTYKLMKKELQKEGFDPTVIKDRLYYLSPSGTYELLTEDVYNQIFSGKIRL</sequence>
<dbReference type="EMBL" id="OE000829">
    <property type="protein sequence ID" value="CAD7455152.1"/>
    <property type="molecule type" value="Genomic_DNA"/>
</dbReference>
<dbReference type="Gene3D" id="3.30.830.10">
    <property type="entry name" value="Metalloenzyme, LuxS/M16 peptidase-like"/>
    <property type="match status" value="5"/>
</dbReference>
<keyword evidence="5" id="KW-0436">Ligase</keyword>
<keyword evidence="15" id="KW-0576">Peroxisome</keyword>
<comment type="subcellular location">
    <subcellularLocation>
        <location evidence="1">Cell membrane</location>
        <topology evidence="1">Multi-pass membrane protein</topology>
    </subcellularLocation>
    <subcellularLocation>
        <location evidence="18">Peroxisome membrane</location>
    </subcellularLocation>
</comment>
<evidence type="ECO:0000256" key="1">
    <source>
        <dbReference type="ARBA" id="ARBA00004651"/>
    </source>
</evidence>
<keyword evidence="13" id="KW-0445">Lipid transport</keyword>
<dbReference type="InterPro" id="IPR007863">
    <property type="entry name" value="Peptidase_M16_C"/>
</dbReference>
<evidence type="ECO:0000256" key="11">
    <source>
        <dbReference type="ARBA" id="ARBA00022840"/>
    </source>
</evidence>
<dbReference type="GO" id="GO:0003676">
    <property type="term" value="F:nucleic acid binding"/>
    <property type="evidence" value="ECO:0007669"/>
    <property type="project" value="InterPro"/>
</dbReference>
<evidence type="ECO:0000313" key="26">
    <source>
        <dbReference type="EMBL" id="CAD7455152.1"/>
    </source>
</evidence>
<dbReference type="Gene3D" id="3.30.300.30">
    <property type="match status" value="1"/>
</dbReference>
<dbReference type="PANTHER" id="PTHR43016:SF16">
    <property type="entry name" value="METALLOPROTEASE, PUTATIVE (AFU_ORTHOLOGUE AFUA_4G07610)-RELATED"/>
    <property type="match status" value="1"/>
</dbReference>
<dbReference type="PROSITE" id="PS51133">
    <property type="entry name" value="ZF_TFIIS_2"/>
    <property type="match status" value="1"/>
</dbReference>
<dbReference type="InterPro" id="IPR001222">
    <property type="entry name" value="Znf_TFIIS"/>
</dbReference>
<dbReference type="FunFam" id="3.30.830.10:FF:000015">
    <property type="entry name" value="Putative zinc metalloprotease"/>
    <property type="match status" value="1"/>
</dbReference>
<dbReference type="PROSITE" id="PS00455">
    <property type="entry name" value="AMP_BINDING"/>
    <property type="match status" value="1"/>
</dbReference>
<keyword evidence="12 24" id="KW-1133">Transmembrane helix</keyword>
<keyword evidence="11" id="KW-0067">ATP-binding</keyword>
<dbReference type="InterPro" id="IPR034004">
    <property type="entry name" value="Zn_ribbon_RPA12_C"/>
</dbReference>
<reference evidence="26" key="1">
    <citation type="submission" date="2020-11" db="EMBL/GenBank/DDBJ databases">
        <authorList>
            <person name="Tran Van P."/>
        </authorList>
    </citation>
    <scope>NUCLEOTIDE SEQUENCE</scope>
</reference>
<evidence type="ECO:0000256" key="13">
    <source>
        <dbReference type="ARBA" id="ARBA00023055"/>
    </source>
</evidence>
<dbReference type="GO" id="GO:0008270">
    <property type="term" value="F:zinc ion binding"/>
    <property type="evidence" value="ECO:0007669"/>
    <property type="project" value="UniProtKB-KW"/>
</dbReference>
<dbReference type="GO" id="GO:0005886">
    <property type="term" value="C:plasma membrane"/>
    <property type="evidence" value="ECO:0007669"/>
    <property type="project" value="UniProtKB-SubCell"/>
</dbReference>
<dbReference type="GO" id="GO:0005524">
    <property type="term" value="F:ATP binding"/>
    <property type="evidence" value="ECO:0007669"/>
    <property type="project" value="UniProtKB-KW"/>
</dbReference>
<dbReference type="Gene3D" id="3.40.50.12780">
    <property type="entry name" value="N-terminal domain of ligase-like"/>
    <property type="match status" value="1"/>
</dbReference>
<protein>
    <recommendedName>
        <fullName evidence="21">Very long-chain fatty acid transport protein</fullName>
    </recommendedName>
    <alternativeName>
        <fullName evidence="16">DNA-directed RNA polymerase I subunit H</fullName>
    </alternativeName>
    <alternativeName>
        <fullName evidence="22">Very-long-chain acyl-CoA synthetase</fullName>
    </alternativeName>
</protein>
<dbReference type="FunFam" id="3.30.830.10:FF:000031">
    <property type="entry name" value="Putative zinc metalloprotease"/>
    <property type="match status" value="1"/>
</dbReference>
<evidence type="ECO:0000256" key="18">
    <source>
        <dbReference type="ARBA" id="ARBA00046271"/>
    </source>
</evidence>
<evidence type="ECO:0000256" key="19">
    <source>
        <dbReference type="ARBA" id="ARBA00051585"/>
    </source>
</evidence>
<dbReference type="SMART" id="SM00672">
    <property type="entry name" value="CAP10"/>
    <property type="match status" value="1"/>
</dbReference>
<accession>A0A7R9FKW8</accession>
<dbReference type="Pfam" id="PF05686">
    <property type="entry name" value="Glyco_transf_90"/>
    <property type="match status" value="1"/>
</dbReference>
<dbReference type="SUPFAM" id="SSF63411">
    <property type="entry name" value="LuxS/MPP-like metallohydrolase"/>
    <property type="match status" value="4"/>
</dbReference>
<keyword evidence="8" id="KW-0547">Nucleotide-binding</keyword>
<evidence type="ECO:0000256" key="20">
    <source>
        <dbReference type="ARBA" id="ARBA00060276"/>
    </source>
</evidence>
<dbReference type="SUPFAM" id="SSF57783">
    <property type="entry name" value="Zinc beta-ribbon"/>
    <property type="match status" value="1"/>
</dbReference>
<comment type="catalytic activity">
    <reaction evidence="19">
        <text>a very long-chain fatty acid + ATP + CoA = a very long-chain fatty acyl-CoA + AMP + diphosphate</text>
        <dbReference type="Rhea" id="RHEA:54536"/>
        <dbReference type="ChEBI" id="CHEBI:30616"/>
        <dbReference type="ChEBI" id="CHEBI:33019"/>
        <dbReference type="ChEBI" id="CHEBI:57287"/>
        <dbReference type="ChEBI" id="CHEBI:58950"/>
        <dbReference type="ChEBI" id="CHEBI:138261"/>
        <dbReference type="ChEBI" id="CHEBI:456215"/>
    </reaction>
</comment>
<evidence type="ECO:0000256" key="16">
    <source>
        <dbReference type="ARBA" id="ARBA00031781"/>
    </source>
</evidence>
<dbReference type="InterPro" id="IPR000873">
    <property type="entry name" value="AMP-dep_synth/lig_dom"/>
</dbReference>
<dbReference type="Pfam" id="PF05193">
    <property type="entry name" value="Peptidase_M16_C"/>
    <property type="match status" value="1"/>
</dbReference>
<keyword evidence="9 23" id="KW-0863">Zinc-finger</keyword>
<dbReference type="FunFam" id="3.40.50.12780:FF:000019">
    <property type="entry name" value="Long-chain fatty acid transporter"/>
    <property type="match status" value="1"/>
</dbReference>
<evidence type="ECO:0000256" key="3">
    <source>
        <dbReference type="ARBA" id="ARBA00022448"/>
    </source>
</evidence>
<dbReference type="CDD" id="cd10507">
    <property type="entry name" value="Zn-ribbon_RPA12"/>
    <property type="match status" value="1"/>
</dbReference>
<evidence type="ECO:0000256" key="23">
    <source>
        <dbReference type="PROSITE-ProRule" id="PRU00472"/>
    </source>
</evidence>
<evidence type="ECO:0000256" key="10">
    <source>
        <dbReference type="ARBA" id="ARBA00022833"/>
    </source>
</evidence>
<proteinExistence type="inferred from homology"/>
<organism evidence="26">
    <name type="scientific">Timema tahoe</name>
    <dbReference type="NCBI Taxonomy" id="61484"/>
    <lineage>
        <taxon>Eukaryota</taxon>
        <taxon>Metazoa</taxon>
        <taxon>Ecdysozoa</taxon>
        <taxon>Arthropoda</taxon>
        <taxon>Hexapoda</taxon>
        <taxon>Insecta</taxon>
        <taxon>Pterygota</taxon>
        <taxon>Neoptera</taxon>
        <taxon>Polyneoptera</taxon>
        <taxon>Phasmatodea</taxon>
        <taxon>Timematodea</taxon>
        <taxon>Timematoidea</taxon>
        <taxon>Timematidae</taxon>
        <taxon>Timema</taxon>
    </lineage>
</organism>
<dbReference type="SMART" id="SM00440">
    <property type="entry name" value="ZnF_C2C2"/>
    <property type="match status" value="1"/>
</dbReference>
<evidence type="ECO:0000256" key="17">
    <source>
        <dbReference type="ARBA" id="ARBA00044497"/>
    </source>
</evidence>
<dbReference type="InterPro" id="IPR045851">
    <property type="entry name" value="AMP-bd_C_sf"/>
</dbReference>
<comment type="function">
    <text evidence="20">Acyl-CoA synthetase required for both the import of long chain fatty acids (LCFAs) (C14-C18) and the activation very long chain fatty acids (VLCFAs) (C20-C26) by esterification of the fatty acids into metabolically active CoA-thioesters for subsequent degradation or incorporation into phospholipids. The transport and fatty acyl-CoA synthetase activities are genetically separable and are thus independent activities. Esterifies VLCFAs in the peroxisome matrix. The VLCFAs are actively transported into peroxisomes by a PXA1-PXA2 heterodimeric transporter in the peroxisomal membrane.</text>
</comment>
<evidence type="ECO:0000256" key="9">
    <source>
        <dbReference type="ARBA" id="ARBA00022771"/>
    </source>
</evidence>
<evidence type="ECO:0000256" key="24">
    <source>
        <dbReference type="SAM" id="Phobius"/>
    </source>
</evidence>
<evidence type="ECO:0000256" key="8">
    <source>
        <dbReference type="ARBA" id="ARBA00022741"/>
    </source>
</evidence>